<feature type="chain" id="PRO_5029837279" description="DUF3298 domain-containing protein" evidence="1">
    <location>
        <begin position="28"/>
        <end position="238"/>
    </location>
</feature>
<dbReference type="Gene3D" id="3.30.565.40">
    <property type="entry name" value="Fervidobacterium nodosum Rt17-B1 like"/>
    <property type="match status" value="1"/>
</dbReference>
<dbReference type="InterPro" id="IPR037126">
    <property type="entry name" value="PdaC/RsiV-like_sf"/>
</dbReference>
<sequence length="238" mass="24857">MKDLIHTSAAAALLGAVALGVASPAKAVPINDPLGLCANPVAGKCVWGTGHPRSNVDIEFPANTPLEQEVVDFATKTANDYYATEAPTRADPNPAGSSELRVTGTAYTSGTAPAGTETVVLKTVQNISGTAHPMTWYKAFPYNRATQAPITFDALFAPGVKPLDVILPIVNEQISTSSGEPFAADPAAGHDPANYQNFAVTDDAVIFFFDKDELRAATSDFQVSVPRSAIAPMLSPGI</sequence>
<keyword evidence="4" id="KW-1185">Reference proteome</keyword>
<feature type="signal peptide" evidence="1">
    <location>
        <begin position="1"/>
        <end position="27"/>
    </location>
</feature>
<accession>A0A7I7TET4</accession>
<dbReference type="InterPro" id="IPR021729">
    <property type="entry name" value="DUF3298"/>
</dbReference>
<dbReference type="EMBL" id="AP022596">
    <property type="protein sequence ID" value="BBY66885.1"/>
    <property type="molecule type" value="Genomic_DNA"/>
</dbReference>
<evidence type="ECO:0000313" key="4">
    <source>
        <dbReference type="Proteomes" id="UP000467148"/>
    </source>
</evidence>
<protein>
    <recommendedName>
        <fullName evidence="2">DUF3298 domain-containing protein</fullName>
    </recommendedName>
</protein>
<feature type="domain" description="DUF3298" evidence="2">
    <location>
        <begin position="154"/>
        <end position="228"/>
    </location>
</feature>
<name>A0A7I7TET4_9MYCO</name>
<dbReference type="KEGG" id="mhev:MHEL_51280"/>
<dbReference type="Gene3D" id="3.90.640.20">
    <property type="entry name" value="Heat-shock cognate protein, ATPase"/>
    <property type="match status" value="1"/>
</dbReference>
<proteinExistence type="predicted"/>
<dbReference type="Pfam" id="PF11738">
    <property type="entry name" value="DUF3298"/>
    <property type="match status" value="1"/>
</dbReference>
<keyword evidence="1" id="KW-0732">Signal</keyword>
<evidence type="ECO:0000259" key="2">
    <source>
        <dbReference type="Pfam" id="PF11738"/>
    </source>
</evidence>
<evidence type="ECO:0000313" key="3">
    <source>
        <dbReference type="EMBL" id="BBY66885.1"/>
    </source>
</evidence>
<reference evidence="3 4" key="1">
    <citation type="journal article" date="2019" name="Emerg. Microbes Infect.">
        <title>Comprehensive subspecies identification of 175 nontuberculous mycobacteria species based on 7547 genomic profiles.</title>
        <authorList>
            <person name="Matsumoto Y."/>
            <person name="Kinjo T."/>
            <person name="Motooka D."/>
            <person name="Nabeya D."/>
            <person name="Jung N."/>
            <person name="Uechi K."/>
            <person name="Horii T."/>
            <person name="Iida T."/>
            <person name="Fujita J."/>
            <person name="Nakamura S."/>
        </authorList>
    </citation>
    <scope>NUCLEOTIDE SEQUENCE [LARGE SCALE GENOMIC DNA]</scope>
    <source>
        <strain evidence="3 4">JCM 30396</strain>
    </source>
</reference>
<dbReference type="Proteomes" id="UP000467148">
    <property type="component" value="Chromosome"/>
</dbReference>
<evidence type="ECO:0000256" key="1">
    <source>
        <dbReference type="SAM" id="SignalP"/>
    </source>
</evidence>
<gene>
    <name evidence="3" type="primary">TB22.2_2</name>
    <name evidence="3" type="ORF">MHEL_51280</name>
</gene>
<organism evidence="3 4">
    <name type="scientific">Mycolicibacterium helvum</name>
    <dbReference type="NCBI Taxonomy" id="1534349"/>
    <lineage>
        <taxon>Bacteria</taxon>
        <taxon>Bacillati</taxon>
        <taxon>Actinomycetota</taxon>
        <taxon>Actinomycetes</taxon>
        <taxon>Mycobacteriales</taxon>
        <taxon>Mycobacteriaceae</taxon>
        <taxon>Mycolicibacterium</taxon>
    </lineage>
</organism>
<dbReference type="AlphaFoldDB" id="A0A7I7TET4"/>